<dbReference type="SUPFAM" id="SSF48498">
    <property type="entry name" value="Tetracyclin repressor-like, C-terminal domain"/>
    <property type="match status" value="1"/>
</dbReference>
<dbReference type="Proteomes" id="UP001143463">
    <property type="component" value="Unassembled WGS sequence"/>
</dbReference>
<keyword evidence="1" id="KW-0805">Transcription regulation</keyword>
<feature type="domain" description="HTH tetR-type" evidence="5">
    <location>
        <begin position="15"/>
        <end position="75"/>
    </location>
</feature>
<proteinExistence type="predicted"/>
<comment type="caution">
    <text evidence="6">The sequence shown here is derived from an EMBL/GenBank/DDBJ whole genome shotgun (WGS) entry which is preliminary data.</text>
</comment>
<dbReference type="InterPro" id="IPR041490">
    <property type="entry name" value="KstR2_TetR_C"/>
</dbReference>
<dbReference type="GO" id="GO:0003700">
    <property type="term" value="F:DNA-binding transcription factor activity"/>
    <property type="evidence" value="ECO:0007669"/>
    <property type="project" value="TreeGrafter"/>
</dbReference>
<keyword evidence="2 4" id="KW-0238">DNA-binding</keyword>
<keyword evidence="3" id="KW-0804">Transcription</keyword>
<evidence type="ECO:0000256" key="3">
    <source>
        <dbReference type="ARBA" id="ARBA00023163"/>
    </source>
</evidence>
<dbReference type="Pfam" id="PF00440">
    <property type="entry name" value="TetR_N"/>
    <property type="match status" value="1"/>
</dbReference>
<dbReference type="Gene3D" id="1.10.10.60">
    <property type="entry name" value="Homeodomain-like"/>
    <property type="match status" value="1"/>
</dbReference>
<dbReference type="PANTHER" id="PTHR30055">
    <property type="entry name" value="HTH-TYPE TRANSCRIPTIONAL REGULATOR RUTR"/>
    <property type="match status" value="1"/>
</dbReference>
<feature type="DNA-binding region" description="H-T-H motif" evidence="4">
    <location>
        <begin position="38"/>
        <end position="57"/>
    </location>
</feature>
<organism evidence="6 7">
    <name type="scientific">Pseudonocardia halophobica</name>
    <dbReference type="NCBI Taxonomy" id="29401"/>
    <lineage>
        <taxon>Bacteria</taxon>
        <taxon>Bacillati</taxon>
        <taxon>Actinomycetota</taxon>
        <taxon>Actinomycetes</taxon>
        <taxon>Pseudonocardiales</taxon>
        <taxon>Pseudonocardiaceae</taxon>
        <taxon>Pseudonocardia</taxon>
    </lineage>
</organism>
<dbReference type="Gene3D" id="1.10.357.10">
    <property type="entry name" value="Tetracycline Repressor, domain 2"/>
    <property type="match status" value="1"/>
</dbReference>
<dbReference type="EMBL" id="BSFQ01000037">
    <property type="protein sequence ID" value="GLL14848.1"/>
    <property type="molecule type" value="Genomic_DNA"/>
</dbReference>
<dbReference type="InterPro" id="IPR036271">
    <property type="entry name" value="Tet_transcr_reg_TetR-rel_C_sf"/>
</dbReference>
<dbReference type="InterPro" id="IPR001647">
    <property type="entry name" value="HTH_TetR"/>
</dbReference>
<reference evidence="6" key="2">
    <citation type="submission" date="2023-01" db="EMBL/GenBank/DDBJ databases">
        <authorList>
            <person name="Sun Q."/>
            <person name="Evtushenko L."/>
        </authorList>
    </citation>
    <scope>NUCLEOTIDE SEQUENCE</scope>
    <source>
        <strain evidence="6">VKM Ac-1069</strain>
    </source>
</reference>
<accession>A0A9W6NZG0</accession>
<name>A0A9W6NZG0_9PSEU</name>
<evidence type="ECO:0000256" key="1">
    <source>
        <dbReference type="ARBA" id="ARBA00023015"/>
    </source>
</evidence>
<dbReference type="SUPFAM" id="SSF46689">
    <property type="entry name" value="Homeodomain-like"/>
    <property type="match status" value="1"/>
</dbReference>
<dbReference type="Pfam" id="PF17932">
    <property type="entry name" value="TetR_C_24"/>
    <property type="match status" value="1"/>
</dbReference>
<evidence type="ECO:0000256" key="2">
    <source>
        <dbReference type="ARBA" id="ARBA00023125"/>
    </source>
</evidence>
<dbReference type="PRINTS" id="PR00455">
    <property type="entry name" value="HTHTETR"/>
</dbReference>
<dbReference type="AlphaFoldDB" id="A0A9W6NZG0"/>
<reference evidence="6" key="1">
    <citation type="journal article" date="2014" name="Int. J. Syst. Evol. Microbiol.">
        <title>Complete genome sequence of Corynebacterium casei LMG S-19264T (=DSM 44701T), isolated from a smear-ripened cheese.</title>
        <authorList>
            <consortium name="US DOE Joint Genome Institute (JGI-PGF)"/>
            <person name="Walter F."/>
            <person name="Albersmeier A."/>
            <person name="Kalinowski J."/>
            <person name="Ruckert C."/>
        </authorList>
    </citation>
    <scope>NUCLEOTIDE SEQUENCE</scope>
    <source>
        <strain evidence="6">VKM Ac-1069</strain>
    </source>
</reference>
<dbReference type="PROSITE" id="PS50977">
    <property type="entry name" value="HTH_TETR_2"/>
    <property type="match status" value="1"/>
</dbReference>
<dbReference type="GO" id="GO:0000976">
    <property type="term" value="F:transcription cis-regulatory region binding"/>
    <property type="evidence" value="ECO:0007669"/>
    <property type="project" value="TreeGrafter"/>
</dbReference>
<dbReference type="InterPro" id="IPR009057">
    <property type="entry name" value="Homeodomain-like_sf"/>
</dbReference>
<keyword evidence="7" id="KW-1185">Reference proteome</keyword>
<evidence type="ECO:0000259" key="5">
    <source>
        <dbReference type="PROSITE" id="PS50977"/>
    </source>
</evidence>
<sequence>MTQEPLASSRTARTRLRREEIVTTAARTFADRGYAHVGMRDIADAVGIRGASLYHHFAAKEEILYAVCLTVTREPCEENLPLLDAAGTPARRTAMLVRAHLRHLYRRRVEHLVGLHEMASLSPEHRAEIDGHRRYYQRRVRDVITAGMRSGEFTVPDAQLATFGVLDMLNGFSGWFRDDRGLSLDDVVEGYVELVVGRMLGARGALD</sequence>
<evidence type="ECO:0000256" key="4">
    <source>
        <dbReference type="PROSITE-ProRule" id="PRU00335"/>
    </source>
</evidence>
<evidence type="ECO:0000313" key="7">
    <source>
        <dbReference type="Proteomes" id="UP001143463"/>
    </source>
</evidence>
<dbReference type="RefSeq" id="WP_051738170.1">
    <property type="nucleotide sequence ID" value="NZ_BAAAUZ010000046.1"/>
</dbReference>
<gene>
    <name evidence="6" type="ORF">GCM10017577_59970</name>
</gene>
<dbReference type="PANTHER" id="PTHR30055:SF234">
    <property type="entry name" value="HTH-TYPE TRANSCRIPTIONAL REGULATOR BETI"/>
    <property type="match status" value="1"/>
</dbReference>
<dbReference type="InterPro" id="IPR050109">
    <property type="entry name" value="HTH-type_TetR-like_transc_reg"/>
</dbReference>
<evidence type="ECO:0000313" key="6">
    <source>
        <dbReference type="EMBL" id="GLL14848.1"/>
    </source>
</evidence>
<protein>
    <submittedName>
        <fullName evidence="6">TetR family transcriptional regulator</fullName>
    </submittedName>
</protein>